<evidence type="ECO:0000256" key="6">
    <source>
        <dbReference type="ARBA" id="ARBA00022553"/>
    </source>
</evidence>
<keyword evidence="10" id="KW-0009">Actin-binding</keyword>
<dbReference type="Pfam" id="PF08736">
    <property type="entry name" value="FA"/>
    <property type="match status" value="1"/>
</dbReference>
<keyword evidence="11" id="KW-0206">Cytoskeleton</keyword>
<feature type="region of interest" description="Disordered" evidence="17">
    <location>
        <begin position="25"/>
        <end position="238"/>
    </location>
</feature>
<dbReference type="SMART" id="SM01195">
    <property type="entry name" value="FA"/>
    <property type="match status" value="1"/>
</dbReference>
<dbReference type="GO" id="GO:0051301">
    <property type="term" value="P:cell division"/>
    <property type="evidence" value="ECO:0007669"/>
    <property type="project" value="UniProtKB-KW"/>
</dbReference>
<dbReference type="GO" id="GO:0005856">
    <property type="term" value="C:cytoskeleton"/>
    <property type="evidence" value="ECO:0007669"/>
    <property type="project" value="UniProtKB-SubCell"/>
</dbReference>
<evidence type="ECO:0000256" key="5">
    <source>
        <dbReference type="ARBA" id="ARBA00022490"/>
    </source>
</evidence>
<dbReference type="FunFam" id="1.20.80.10:FF:000001">
    <property type="entry name" value="Erythrocyte membrane protein band 4.1"/>
    <property type="match status" value="1"/>
</dbReference>
<keyword evidence="7" id="KW-0132">Cell division</keyword>
<feature type="compositionally biased region" description="Basic and acidic residues" evidence="17">
    <location>
        <begin position="200"/>
        <end position="229"/>
    </location>
</feature>
<dbReference type="GO" id="GO:0031032">
    <property type="term" value="P:actomyosin structure organization"/>
    <property type="evidence" value="ECO:0007669"/>
    <property type="project" value="TreeGrafter"/>
</dbReference>
<evidence type="ECO:0000256" key="2">
    <source>
        <dbReference type="ARBA" id="ARBA00004245"/>
    </source>
</evidence>
<dbReference type="Gene3D" id="3.10.20.90">
    <property type="entry name" value="Phosphatidylinositol 3-kinase Catalytic Subunit, Chain A, domain 1"/>
    <property type="match status" value="1"/>
</dbReference>
<dbReference type="SUPFAM" id="SSF47031">
    <property type="entry name" value="Second domain of FERM"/>
    <property type="match status" value="1"/>
</dbReference>
<comment type="subcellular location">
    <subcellularLocation>
        <location evidence="3">Cytoplasm</location>
        <location evidence="3">Cell cortex</location>
    </subcellularLocation>
    <subcellularLocation>
        <location evidence="2">Cytoplasm</location>
        <location evidence="2">Cytoskeleton</location>
    </subcellularLocation>
    <subcellularLocation>
        <location evidence="1">Nucleus</location>
    </subcellularLocation>
</comment>
<keyword evidence="4" id="KW-0813">Transport</keyword>
<evidence type="ECO:0000313" key="19">
    <source>
        <dbReference type="Proteomes" id="UP000515159"/>
    </source>
</evidence>
<feature type="compositionally biased region" description="Polar residues" evidence="17">
    <location>
        <begin position="190"/>
        <end position="199"/>
    </location>
</feature>
<evidence type="ECO:0000256" key="12">
    <source>
        <dbReference type="ARBA" id="ARBA00023242"/>
    </source>
</evidence>
<evidence type="ECO:0000256" key="3">
    <source>
        <dbReference type="ARBA" id="ARBA00004544"/>
    </source>
</evidence>
<evidence type="ECO:0000256" key="9">
    <source>
        <dbReference type="ARBA" id="ARBA00022860"/>
    </source>
</evidence>
<gene>
    <name evidence="20" type="primary">EPB41</name>
</gene>
<keyword evidence="8" id="KW-0498">Mitosis</keyword>
<dbReference type="Pfam" id="PF00373">
    <property type="entry name" value="FERM_M"/>
    <property type="match status" value="1"/>
</dbReference>
<dbReference type="InterPro" id="IPR029071">
    <property type="entry name" value="Ubiquitin-like_domsf"/>
</dbReference>
<keyword evidence="19" id="KW-1185">Reference proteome</keyword>
<dbReference type="CDD" id="cd14473">
    <property type="entry name" value="FERM_B-lobe"/>
    <property type="match status" value="1"/>
</dbReference>
<dbReference type="Pfam" id="PF09380">
    <property type="entry name" value="FERM_C"/>
    <property type="match status" value="1"/>
</dbReference>
<dbReference type="InterPro" id="IPR018979">
    <property type="entry name" value="FERM_N"/>
</dbReference>
<dbReference type="SMART" id="SM00295">
    <property type="entry name" value="B41"/>
    <property type="match status" value="1"/>
</dbReference>
<dbReference type="InterPro" id="IPR011993">
    <property type="entry name" value="PH-like_dom_sf"/>
</dbReference>
<evidence type="ECO:0000256" key="14">
    <source>
        <dbReference type="ARBA" id="ARBA00023658"/>
    </source>
</evidence>
<feature type="compositionally biased region" description="Basic and acidic residues" evidence="17">
    <location>
        <begin position="60"/>
        <end position="69"/>
    </location>
</feature>
<feature type="compositionally biased region" description="Basic and acidic residues" evidence="17">
    <location>
        <begin position="102"/>
        <end position="112"/>
    </location>
</feature>
<dbReference type="SUPFAM" id="SSF54236">
    <property type="entry name" value="Ubiquitin-like"/>
    <property type="match status" value="1"/>
</dbReference>
<dbReference type="GO" id="GO:0030866">
    <property type="term" value="P:cortical actin cytoskeleton organization"/>
    <property type="evidence" value="ECO:0007669"/>
    <property type="project" value="InterPro"/>
</dbReference>
<dbReference type="Proteomes" id="UP000515159">
    <property type="component" value="Chromosome 8"/>
</dbReference>
<dbReference type="InterPro" id="IPR000299">
    <property type="entry name" value="FERM_domain"/>
</dbReference>
<accession>A0A6P8S1N0</accession>
<dbReference type="GO" id="GO:0005634">
    <property type="term" value="C:nucleus"/>
    <property type="evidence" value="ECO:0007669"/>
    <property type="project" value="UniProtKB-SubCell"/>
</dbReference>
<dbReference type="AlphaFoldDB" id="A0A6P8S1N0"/>
<keyword evidence="5" id="KW-0963">Cytoplasm</keyword>
<feature type="compositionally biased region" description="Basic and acidic residues" evidence="17">
    <location>
        <begin position="637"/>
        <end position="665"/>
    </location>
</feature>
<dbReference type="InterPro" id="IPR019748">
    <property type="entry name" value="FERM_central"/>
</dbReference>
<dbReference type="RefSeq" id="XP_033811273.1">
    <property type="nucleotide sequence ID" value="XM_033955382.1"/>
</dbReference>
<dbReference type="CDD" id="cd13184">
    <property type="entry name" value="FERM_C_4_1_family"/>
    <property type="match status" value="1"/>
</dbReference>
<dbReference type="InterPro" id="IPR018980">
    <property type="entry name" value="FERM_PH-like_C"/>
</dbReference>
<dbReference type="InterPro" id="IPR007477">
    <property type="entry name" value="SAB_dom"/>
</dbReference>
<dbReference type="SMART" id="SM01196">
    <property type="entry name" value="FERM_C"/>
    <property type="match status" value="1"/>
</dbReference>
<dbReference type="PRINTS" id="PR00661">
    <property type="entry name" value="ERMFAMILY"/>
</dbReference>
<dbReference type="GO" id="GO:0005938">
    <property type="term" value="C:cell cortex"/>
    <property type="evidence" value="ECO:0007669"/>
    <property type="project" value="UniProtKB-SubCell"/>
</dbReference>
<dbReference type="PIRSF" id="PIRSF002304">
    <property type="entry name" value="Membrane_skeletal_4_1"/>
    <property type="match status" value="1"/>
</dbReference>
<evidence type="ECO:0000256" key="4">
    <source>
        <dbReference type="ARBA" id="ARBA00022448"/>
    </source>
</evidence>
<protein>
    <recommendedName>
        <fullName evidence="14">Protein 4.1</fullName>
    </recommendedName>
    <alternativeName>
        <fullName evidence="15">Band 4.1</fullName>
    </alternativeName>
    <alternativeName>
        <fullName evidence="16">Erythrocyte membrane protein band 4.1</fullName>
    </alternativeName>
</protein>
<dbReference type="Pfam" id="PF09379">
    <property type="entry name" value="FERM_N"/>
    <property type="match status" value="1"/>
</dbReference>
<keyword evidence="12" id="KW-0539">Nucleus</keyword>
<dbReference type="PANTHER" id="PTHR23280">
    <property type="entry name" value="4.1 G PROTEIN"/>
    <property type="match status" value="1"/>
</dbReference>
<proteinExistence type="predicted"/>
<dbReference type="InterPro" id="IPR000798">
    <property type="entry name" value="Ez/rad/moesin-like"/>
</dbReference>
<dbReference type="InterPro" id="IPR019749">
    <property type="entry name" value="Band_41_domain"/>
</dbReference>
<evidence type="ECO:0000256" key="16">
    <source>
        <dbReference type="ARBA" id="ARBA00032586"/>
    </source>
</evidence>
<feature type="compositionally biased region" description="Basic and acidic residues" evidence="17">
    <location>
        <begin position="137"/>
        <end position="158"/>
    </location>
</feature>
<evidence type="ECO:0000256" key="1">
    <source>
        <dbReference type="ARBA" id="ARBA00004123"/>
    </source>
</evidence>
<evidence type="ECO:0000256" key="10">
    <source>
        <dbReference type="ARBA" id="ARBA00023203"/>
    </source>
</evidence>
<dbReference type="GO" id="GO:0005516">
    <property type="term" value="F:calmodulin binding"/>
    <property type="evidence" value="ECO:0007669"/>
    <property type="project" value="UniProtKB-KW"/>
</dbReference>
<dbReference type="Pfam" id="PF05902">
    <property type="entry name" value="4_1_CTD"/>
    <property type="match status" value="1"/>
</dbReference>
<dbReference type="PROSITE" id="PS50057">
    <property type="entry name" value="FERM_3"/>
    <property type="match status" value="1"/>
</dbReference>
<dbReference type="InterPro" id="IPR019747">
    <property type="entry name" value="FERM_CS"/>
</dbReference>
<dbReference type="Gene3D" id="1.20.80.10">
    <property type="match status" value="1"/>
</dbReference>
<evidence type="ECO:0000256" key="15">
    <source>
        <dbReference type="ARBA" id="ARBA00030419"/>
    </source>
</evidence>
<dbReference type="GeneID" id="117365230"/>
<dbReference type="FunFam" id="2.30.29.30:FF:000001">
    <property type="entry name" value="Erythrocyte membrane protein band 4.1"/>
    <property type="match status" value="1"/>
</dbReference>
<dbReference type="InterPro" id="IPR021187">
    <property type="entry name" value="EPB4.1_FERM_F1"/>
</dbReference>
<dbReference type="InterPro" id="IPR035963">
    <property type="entry name" value="FERM_2"/>
</dbReference>
<dbReference type="Pfam" id="PF04382">
    <property type="entry name" value="SAB"/>
    <property type="match status" value="1"/>
</dbReference>
<dbReference type="InterPro" id="IPR014352">
    <property type="entry name" value="FERM/acyl-CoA-bd_prot_sf"/>
</dbReference>
<dbReference type="PROSITE" id="PS00661">
    <property type="entry name" value="FERM_2"/>
    <property type="match status" value="1"/>
</dbReference>
<sequence length="883" mass="100032">MIFKKKKWQSVEERNFERFKEILRREKPGRNIMTTEKSLVAEANNSQQKQEVEEEVVAEAAKHKSHGEEVSEQVPVGDSQCTQKQKESLSNSANGDTPTHSEQNKSRDRNSESRGISRLFSSFLKRPKSQVSEEEGKETRETQGKNEADQENKEEKDLGGSFEEEEVFLKAPIAAPEPELRTDPSLDLHSLSSAETQPAQEDRRDDQDFDLECKEAEGEAEGEVQKENSKTNANAKIEGTKVNKELKTSQKPVKKSRIMHCKISLLDDTVYECEVEKHAKGQDLINKVCSHLNLLEEDYFGLAFWESSTTKTWLDSTKEIKKQVHGGSLNFTFNVKFYPPDPSQLTEDITRYYLCLQLRQDIINGRLPCSFATLALLGSYTVQSEVGDYDADLHGTDYIREFKLAPNQTKELEEKVMELHKSYRSMTPAQADLEFLENAKKLSMYGVDIHQAKDLEGVDIILGVCSSGLLVYKDKLRINRFPWPKVLKISYKRSSFFIKIRPGEQEQYESTIGFKLPSYRAAKKLWKVCVEHHTFFRLTSTEAIPKSRFLTLGSKFRYSGRTQAQTRHASALIDRPAPQFERTASKRASRSLDGAPVVVTPNRSPRPISAPAIAQSHVNEPSHPAPAASKDTSNYKTVKETVKAEVKHDEKPVESSKPEPAEDVKIGKEHTQIIIPTMNGDQIQQTPTKLEEDPIRMRKKRSKKLEGENIYIRHSNLMLEDLDKTQEEIMKHHASISELKKSFMENVPAPRPSEWDKRLSTHSPFRTLNVNGQVHTGAGEGPPLVKTQTVTISDRSGTLKSEIPTKEVPLVHTETKTITYEAAQTVKGCISETRIEKRIVISGDSDLDHDQVLVQAIKEAKEQHPDMSVTKVVVHQETEIAEE</sequence>
<feature type="compositionally biased region" description="Polar residues" evidence="17">
    <location>
        <begin position="32"/>
        <end position="49"/>
    </location>
</feature>
<evidence type="ECO:0000259" key="18">
    <source>
        <dbReference type="PROSITE" id="PS50057"/>
    </source>
</evidence>
<dbReference type="CTD" id="2035"/>
<dbReference type="FunFam" id="3.10.20.90:FF:000002">
    <property type="entry name" value="Erythrocyte protein band 4.1-like 3"/>
    <property type="match status" value="1"/>
</dbReference>
<dbReference type="CDD" id="cd17105">
    <property type="entry name" value="FERM_F1_EPB41"/>
    <property type="match status" value="1"/>
</dbReference>
<dbReference type="InterPro" id="IPR008379">
    <property type="entry name" value="Band_4.1_C"/>
</dbReference>
<evidence type="ECO:0000256" key="13">
    <source>
        <dbReference type="ARBA" id="ARBA00023306"/>
    </source>
</evidence>
<dbReference type="PROSITE" id="PS00660">
    <property type="entry name" value="FERM_1"/>
    <property type="match status" value="1"/>
</dbReference>
<evidence type="ECO:0000256" key="8">
    <source>
        <dbReference type="ARBA" id="ARBA00022776"/>
    </source>
</evidence>
<dbReference type="Gene3D" id="2.30.29.30">
    <property type="entry name" value="Pleckstrin-homology domain (PH domain)/Phosphotyrosine-binding domain (PTB)"/>
    <property type="match status" value="1"/>
</dbReference>
<organism evidence="19 20">
    <name type="scientific">Geotrypetes seraphini</name>
    <name type="common">Gaboon caecilian</name>
    <name type="synonym">Caecilia seraphini</name>
    <dbReference type="NCBI Taxonomy" id="260995"/>
    <lineage>
        <taxon>Eukaryota</taxon>
        <taxon>Metazoa</taxon>
        <taxon>Chordata</taxon>
        <taxon>Craniata</taxon>
        <taxon>Vertebrata</taxon>
        <taxon>Euteleostomi</taxon>
        <taxon>Amphibia</taxon>
        <taxon>Gymnophiona</taxon>
        <taxon>Geotrypetes</taxon>
    </lineage>
</organism>
<reference evidence="20" key="1">
    <citation type="submission" date="2025-08" db="UniProtKB">
        <authorList>
            <consortium name="RefSeq"/>
        </authorList>
    </citation>
    <scope>IDENTIFICATION</scope>
</reference>
<dbReference type="GO" id="GO:0005886">
    <property type="term" value="C:plasma membrane"/>
    <property type="evidence" value="ECO:0007669"/>
    <property type="project" value="TreeGrafter"/>
</dbReference>
<keyword evidence="6" id="KW-0597">Phosphoprotein</keyword>
<dbReference type="GO" id="GO:0005198">
    <property type="term" value="F:structural molecule activity"/>
    <property type="evidence" value="ECO:0007669"/>
    <property type="project" value="InterPro"/>
</dbReference>
<feature type="domain" description="FERM" evidence="18">
    <location>
        <begin position="259"/>
        <end position="540"/>
    </location>
</feature>
<feature type="region of interest" description="Disordered" evidence="17">
    <location>
        <begin position="574"/>
        <end position="665"/>
    </location>
</feature>
<dbReference type="PANTHER" id="PTHR23280:SF12">
    <property type="entry name" value="PROTEIN 4.1"/>
    <property type="match status" value="1"/>
</dbReference>
<keyword evidence="9" id="KW-0112">Calmodulin-binding</keyword>
<name>A0A6P8S1N0_GEOSA</name>
<evidence type="ECO:0000313" key="20">
    <source>
        <dbReference type="RefSeq" id="XP_033811273.1"/>
    </source>
</evidence>
<dbReference type="InterPro" id="IPR014847">
    <property type="entry name" value="FA"/>
</dbReference>
<dbReference type="GO" id="GO:0003779">
    <property type="term" value="F:actin binding"/>
    <property type="evidence" value="ECO:0007669"/>
    <property type="project" value="UniProtKB-KW"/>
</dbReference>
<evidence type="ECO:0000256" key="11">
    <source>
        <dbReference type="ARBA" id="ARBA00023212"/>
    </source>
</evidence>
<dbReference type="SUPFAM" id="SSF50729">
    <property type="entry name" value="PH domain-like"/>
    <property type="match status" value="1"/>
</dbReference>
<feature type="compositionally biased region" description="Polar residues" evidence="17">
    <location>
        <begin position="79"/>
        <end position="101"/>
    </location>
</feature>
<dbReference type="PRINTS" id="PR00935">
    <property type="entry name" value="BAND41"/>
</dbReference>
<evidence type="ECO:0000256" key="7">
    <source>
        <dbReference type="ARBA" id="ARBA00022618"/>
    </source>
</evidence>
<evidence type="ECO:0000256" key="17">
    <source>
        <dbReference type="SAM" id="MobiDB-lite"/>
    </source>
</evidence>
<keyword evidence="13" id="KW-0131">Cell cycle</keyword>